<dbReference type="GO" id="GO:0016491">
    <property type="term" value="F:oxidoreductase activity"/>
    <property type="evidence" value="ECO:0007669"/>
    <property type="project" value="UniProtKB-KW"/>
</dbReference>
<dbReference type="EMBL" id="BQKI01000010">
    <property type="protein sequence ID" value="GJN03242.1"/>
    <property type="molecule type" value="Genomic_DNA"/>
</dbReference>
<evidence type="ECO:0000256" key="1">
    <source>
        <dbReference type="ARBA" id="ARBA00008056"/>
    </source>
</evidence>
<evidence type="ECO:0000259" key="5">
    <source>
        <dbReference type="Pfam" id="PF03171"/>
    </source>
</evidence>
<keyword evidence="3" id="KW-0560">Oxidoreductase</keyword>
<comment type="similarity">
    <text evidence="1">Belongs to the iron/ascorbate-dependent oxidoreductase family.</text>
</comment>
<dbReference type="InterPro" id="IPR027443">
    <property type="entry name" value="IPNS-like_sf"/>
</dbReference>
<keyword evidence="7" id="KW-1185">Reference proteome</keyword>
<keyword evidence="4" id="KW-0408">Iron</keyword>
<evidence type="ECO:0000313" key="7">
    <source>
        <dbReference type="Proteomes" id="UP001054889"/>
    </source>
</evidence>
<reference evidence="6" key="1">
    <citation type="journal article" date="2018" name="DNA Res.">
        <title>Multiple hybrid de novo genome assembly of finger millet, an orphan allotetraploid crop.</title>
        <authorList>
            <person name="Hatakeyama M."/>
            <person name="Aluri S."/>
            <person name="Balachadran M.T."/>
            <person name="Sivarajan S.R."/>
            <person name="Patrignani A."/>
            <person name="Gruter S."/>
            <person name="Poveda L."/>
            <person name="Shimizu-Inatsugi R."/>
            <person name="Baeten J."/>
            <person name="Francoijs K.J."/>
            <person name="Nataraja K.N."/>
            <person name="Reddy Y.A.N."/>
            <person name="Phadnis S."/>
            <person name="Ravikumar R.L."/>
            <person name="Schlapbach R."/>
            <person name="Sreeman S.M."/>
            <person name="Shimizu K.K."/>
        </authorList>
    </citation>
    <scope>NUCLEOTIDE SEQUENCE</scope>
</reference>
<name>A0AAV5CXQ5_ELECO</name>
<dbReference type="SUPFAM" id="SSF51197">
    <property type="entry name" value="Clavaminate synthase-like"/>
    <property type="match status" value="1"/>
</dbReference>
<dbReference type="Proteomes" id="UP001054889">
    <property type="component" value="Unassembled WGS sequence"/>
</dbReference>
<dbReference type="GO" id="GO:0046872">
    <property type="term" value="F:metal ion binding"/>
    <property type="evidence" value="ECO:0007669"/>
    <property type="project" value="UniProtKB-KW"/>
</dbReference>
<evidence type="ECO:0000256" key="3">
    <source>
        <dbReference type="ARBA" id="ARBA00023002"/>
    </source>
</evidence>
<keyword evidence="2" id="KW-0479">Metal-binding</keyword>
<accession>A0AAV5CXQ5</accession>
<dbReference type="InterPro" id="IPR044861">
    <property type="entry name" value="IPNS-like_FE2OG_OXY"/>
</dbReference>
<comment type="caution">
    <text evidence="6">The sequence shown here is derived from an EMBL/GenBank/DDBJ whole genome shotgun (WGS) entry which is preliminary data.</text>
</comment>
<dbReference type="Pfam" id="PF03171">
    <property type="entry name" value="2OG-FeII_Oxy"/>
    <property type="match status" value="1"/>
</dbReference>
<evidence type="ECO:0000313" key="6">
    <source>
        <dbReference type="EMBL" id="GJN03242.1"/>
    </source>
</evidence>
<dbReference type="AlphaFoldDB" id="A0AAV5CXQ5"/>
<dbReference type="Gene3D" id="2.60.120.330">
    <property type="entry name" value="B-lactam Antibiotic, Isopenicillin N Synthase, Chain"/>
    <property type="match status" value="1"/>
</dbReference>
<reference evidence="6" key="2">
    <citation type="submission" date="2021-12" db="EMBL/GenBank/DDBJ databases">
        <title>Resequencing data analysis of finger millet.</title>
        <authorList>
            <person name="Hatakeyama M."/>
            <person name="Aluri S."/>
            <person name="Balachadran M.T."/>
            <person name="Sivarajan S.R."/>
            <person name="Poveda L."/>
            <person name="Shimizu-Inatsugi R."/>
            <person name="Schlapbach R."/>
            <person name="Sreeman S.M."/>
            <person name="Shimizu K.K."/>
        </authorList>
    </citation>
    <scope>NUCLEOTIDE SEQUENCE</scope>
</reference>
<sequence>MWKMLMAMQGFNEEPVEAKRPYYTRDTGKGRRVRDIMLEYTRQVQSLCRLELLSEAMGLHRGHLEHDSSCMDWLNVAAHYYPPCPDPPVTVGTAKHSDTTFLTVLLHDGVGGLQALISRYTGWTCLPFPAHSLSTSAPFSRPCPTTRSRALTTAW</sequence>
<protein>
    <recommendedName>
        <fullName evidence="5">Isopenicillin N synthase-like Fe(2+) 2OG dioxygenase domain-containing protein</fullName>
    </recommendedName>
</protein>
<organism evidence="6 7">
    <name type="scientific">Eleusine coracana subsp. coracana</name>
    <dbReference type="NCBI Taxonomy" id="191504"/>
    <lineage>
        <taxon>Eukaryota</taxon>
        <taxon>Viridiplantae</taxon>
        <taxon>Streptophyta</taxon>
        <taxon>Embryophyta</taxon>
        <taxon>Tracheophyta</taxon>
        <taxon>Spermatophyta</taxon>
        <taxon>Magnoliopsida</taxon>
        <taxon>Liliopsida</taxon>
        <taxon>Poales</taxon>
        <taxon>Poaceae</taxon>
        <taxon>PACMAD clade</taxon>
        <taxon>Chloridoideae</taxon>
        <taxon>Cynodonteae</taxon>
        <taxon>Eleusininae</taxon>
        <taxon>Eleusine</taxon>
    </lineage>
</organism>
<gene>
    <name evidence="6" type="primary">ga20664</name>
    <name evidence="6" type="ORF">PR202_ga20664</name>
</gene>
<evidence type="ECO:0000256" key="4">
    <source>
        <dbReference type="ARBA" id="ARBA00023004"/>
    </source>
</evidence>
<feature type="domain" description="Isopenicillin N synthase-like Fe(2+) 2OG dioxygenase" evidence="5">
    <location>
        <begin position="76"/>
        <end position="127"/>
    </location>
</feature>
<proteinExistence type="inferred from homology"/>
<dbReference type="PANTHER" id="PTHR10209">
    <property type="entry name" value="OXIDOREDUCTASE, 2OG-FE II OXYGENASE FAMILY PROTEIN"/>
    <property type="match status" value="1"/>
</dbReference>
<dbReference type="PANTHER" id="PTHR10209:SF880">
    <property type="entry name" value="FE2OG DIOXYGENASE DOMAIN-CONTAINING PROTEIN"/>
    <property type="match status" value="1"/>
</dbReference>
<evidence type="ECO:0000256" key="2">
    <source>
        <dbReference type="ARBA" id="ARBA00022723"/>
    </source>
</evidence>